<dbReference type="PANTHER" id="PTHR44051:SF20">
    <property type="entry name" value="GLUTATHIONE TRANSFERASE 1 (EUROFUNG)"/>
    <property type="match status" value="1"/>
</dbReference>
<dbReference type="InterPro" id="IPR010987">
    <property type="entry name" value="Glutathione-S-Trfase_C-like"/>
</dbReference>
<feature type="domain" description="GST N-terminal" evidence="5">
    <location>
        <begin position="1"/>
        <end position="69"/>
    </location>
</feature>
<dbReference type="PANTHER" id="PTHR44051">
    <property type="entry name" value="GLUTATHIONE S-TRANSFERASE-RELATED"/>
    <property type="match status" value="1"/>
</dbReference>
<accession>A0AAN6LPB1</accession>
<evidence type="ECO:0000313" key="7">
    <source>
        <dbReference type="EMBL" id="KAK3201737.1"/>
    </source>
</evidence>
<dbReference type="SFLD" id="SFLDS00019">
    <property type="entry name" value="Glutathione_Transferase_(cytos"/>
    <property type="match status" value="1"/>
</dbReference>
<comment type="caution">
    <text evidence="7">The sequence shown here is derived from an EMBL/GenBank/DDBJ whole genome shotgun (WGS) entry which is preliminary data.</text>
</comment>
<dbReference type="AlphaFoldDB" id="A0AAN6LPB1"/>
<evidence type="ECO:0000259" key="6">
    <source>
        <dbReference type="PROSITE" id="PS50405"/>
    </source>
</evidence>
<evidence type="ECO:0000256" key="2">
    <source>
        <dbReference type="ARBA" id="ARBA00012452"/>
    </source>
</evidence>
<protein>
    <recommendedName>
        <fullName evidence="2">glutathione transferase</fullName>
        <ecNumber evidence="2">2.5.1.18</ecNumber>
    </recommendedName>
</protein>
<dbReference type="Gene3D" id="1.20.1050.130">
    <property type="match status" value="1"/>
</dbReference>
<dbReference type="SFLD" id="SFLDG00358">
    <property type="entry name" value="Main_(cytGST)"/>
    <property type="match status" value="1"/>
</dbReference>
<dbReference type="EMBL" id="WVTA01000015">
    <property type="protein sequence ID" value="KAK3201737.1"/>
    <property type="molecule type" value="Genomic_DNA"/>
</dbReference>
<keyword evidence="3" id="KW-0808">Transferase</keyword>
<dbReference type="Pfam" id="PF13409">
    <property type="entry name" value="GST_N_2"/>
    <property type="match status" value="1"/>
</dbReference>
<dbReference type="Pfam" id="PF13410">
    <property type="entry name" value="GST_C_2"/>
    <property type="match status" value="1"/>
</dbReference>
<evidence type="ECO:0000256" key="3">
    <source>
        <dbReference type="ARBA" id="ARBA00022679"/>
    </source>
</evidence>
<evidence type="ECO:0000313" key="8">
    <source>
        <dbReference type="Proteomes" id="UP001280581"/>
    </source>
</evidence>
<dbReference type="SUPFAM" id="SSF52833">
    <property type="entry name" value="Thioredoxin-like"/>
    <property type="match status" value="1"/>
</dbReference>
<sequence>MKVLMLAEELGIDYDLSIVSTKDDWYHAVHPERYVPAIKDRDALTFEDFFVFESTGCLQYLVDAYDKTGAWSGRNQKERSSVTAWLAYQTAGIGATSKYWLYFSALHPEKLPKTIEKLYENCIKHWDILERRLSEPGQEFIALEDRPTVADIAYYPFAMPYMFEFLGVKIEHWPKIWLWAEKMESLPGIQKHNLHHENICDMSDEVHHRFDIIDFNTTGEDSLEFVSMGDESMKHMVFASIKTSFELRSIASHFLIMASVLKLLCASSDTAL</sequence>
<comment type="catalytic activity">
    <reaction evidence="4">
        <text>RX + glutathione = an S-substituted glutathione + a halide anion + H(+)</text>
        <dbReference type="Rhea" id="RHEA:16437"/>
        <dbReference type="ChEBI" id="CHEBI:15378"/>
        <dbReference type="ChEBI" id="CHEBI:16042"/>
        <dbReference type="ChEBI" id="CHEBI:17792"/>
        <dbReference type="ChEBI" id="CHEBI:57925"/>
        <dbReference type="ChEBI" id="CHEBI:90779"/>
        <dbReference type="EC" id="2.5.1.18"/>
    </reaction>
</comment>
<reference evidence="7 8" key="1">
    <citation type="submission" date="2021-02" db="EMBL/GenBank/DDBJ databases">
        <title>Genome assembly of Pseudopithomyces chartarum.</title>
        <authorList>
            <person name="Jauregui R."/>
            <person name="Singh J."/>
            <person name="Voisey C."/>
        </authorList>
    </citation>
    <scope>NUCLEOTIDE SEQUENCE [LARGE SCALE GENOMIC DNA]</scope>
    <source>
        <strain evidence="7 8">AGR01</strain>
    </source>
</reference>
<dbReference type="SUPFAM" id="SSF47616">
    <property type="entry name" value="GST C-terminal domain-like"/>
    <property type="match status" value="1"/>
</dbReference>
<dbReference type="PROSITE" id="PS50405">
    <property type="entry name" value="GST_CTER"/>
    <property type="match status" value="1"/>
</dbReference>
<feature type="domain" description="GST C-terminal" evidence="6">
    <location>
        <begin position="75"/>
        <end position="202"/>
    </location>
</feature>
<dbReference type="InterPro" id="IPR036282">
    <property type="entry name" value="Glutathione-S-Trfase_C_sf"/>
</dbReference>
<dbReference type="InterPro" id="IPR004045">
    <property type="entry name" value="Glutathione_S-Trfase_N"/>
</dbReference>
<organism evidence="7 8">
    <name type="scientific">Pseudopithomyces chartarum</name>
    <dbReference type="NCBI Taxonomy" id="1892770"/>
    <lineage>
        <taxon>Eukaryota</taxon>
        <taxon>Fungi</taxon>
        <taxon>Dikarya</taxon>
        <taxon>Ascomycota</taxon>
        <taxon>Pezizomycotina</taxon>
        <taxon>Dothideomycetes</taxon>
        <taxon>Pleosporomycetidae</taxon>
        <taxon>Pleosporales</taxon>
        <taxon>Massarineae</taxon>
        <taxon>Didymosphaeriaceae</taxon>
        <taxon>Pseudopithomyces</taxon>
    </lineage>
</organism>
<proteinExistence type="inferred from homology"/>
<keyword evidence="8" id="KW-1185">Reference proteome</keyword>
<dbReference type="PROSITE" id="PS50404">
    <property type="entry name" value="GST_NTER"/>
    <property type="match status" value="1"/>
</dbReference>
<evidence type="ECO:0000259" key="5">
    <source>
        <dbReference type="PROSITE" id="PS50404"/>
    </source>
</evidence>
<evidence type="ECO:0000256" key="4">
    <source>
        <dbReference type="ARBA" id="ARBA00047960"/>
    </source>
</evidence>
<dbReference type="GO" id="GO:0004364">
    <property type="term" value="F:glutathione transferase activity"/>
    <property type="evidence" value="ECO:0007669"/>
    <property type="project" value="UniProtKB-EC"/>
</dbReference>
<gene>
    <name evidence="7" type="ORF">GRF29_164g488143</name>
</gene>
<dbReference type="InterPro" id="IPR036249">
    <property type="entry name" value="Thioredoxin-like_sf"/>
</dbReference>
<name>A0AAN6LPB1_9PLEO</name>
<dbReference type="Proteomes" id="UP001280581">
    <property type="component" value="Unassembled WGS sequence"/>
</dbReference>
<evidence type="ECO:0000256" key="1">
    <source>
        <dbReference type="ARBA" id="ARBA00007409"/>
    </source>
</evidence>
<dbReference type="InterPro" id="IPR040079">
    <property type="entry name" value="Glutathione_S-Trfase"/>
</dbReference>
<dbReference type="EC" id="2.5.1.18" evidence="2"/>
<comment type="similarity">
    <text evidence="1">Belongs to the GST superfamily.</text>
</comment>